<dbReference type="STRING" id="857340.A0A086T024"/>
<keyword evidence="6" id="KW-1185">Reference proteome</keyword>
<name>A0A086T024_HAPC1</name>
<dbReference type="GO" id="GO:0005634">
    <property type="term" value="C:nucleus"/>
    <property type="evidence" value="ECO:0007669"/>
    <property type="project" value="UniProtKB-SubCell"/>
</dbReference>
<keyword evidence="2" id="KW-0539">Nucleus</keyword>
<protein>
    <submittedName>
        <fullName evidence="5">Meiotic recombination protein-like protein</fullName>
    </submittedName>
</protein>
<feature type="domain" description="Rad21/Rec8-like protein N-terminal" evidence="4">
    <location>
        <begin position="1"/>
        <end position="110"/>
    </location>
</feature>
<organism evidence="5 6">
    <name type="scientific">Hapsidospora chrysogenum (strain ATCC 11550 / CBS 779.69 / DSM 880 / IAM 14645 / JCM 23072 / IMI 49137)</name>
    <name type="common">Acremonium chrysogenum</name>
    <dbReference type="NCBI Taxonomy" id="857340"/>
    <lineage>
        <taxon>Eukaryota</taxon>
        <taxon>Fungi</taxon>
        <taxon>Dikarya</taxon>
        <taxon>Ascomycota</taxon>
        <taxon>Pezizomycotina</taxon>
        <taxon>Sordariomycetes</taxon>
        <taxon>Hypocreomycetidae</taxon>
        <taxon>Hypocreales</taxon>
        <taxon>Bionectriaceae</taxon>
        <taxon>Hapsidospora</taxon>
    </lineage>
</organism>
<feature type="region of interest" description="Disordered" evidence="3">
    <location>
        <begin position="237"/>
        <end position="257"/>
    </location>
</feature>
<proteinExistence type="predicted"/>
<feature type="compositionally biased region" description="Polar residues" evidence="3">
    <location>
        <begin position="173"/>
        <end position="185"/>
    </location>
</feature>
<sequence length="450" mass="49563">MFYSHEILTNSQHGVATVWLVATVGKGTQRKLNKKAIQEVNVPKACETIIDPGAPLALRLQGSLLYGVSRVFSHQCGYVLNDAERIQSEMLSFFRCMQQSDIDPMAGKSKRQHITLQDDPSFDPTSAIPRLDRLRLDGDLNLIFQSQYSSQNASQVTPLASQQSGSSAIPSSHFSINLPESSHSAGSYRLPPDLGLHSPAWVKQPQEHTAMDGYHPFLDDDVPPTGVTLEIDGDGNIIGFLDDQPELPPLPGHGGHEVHAFQQRPLDAGDEQPHLLQEDGGHSVSITGEQPLPDAQQFPSRPQLSQGSSSSTPTLESSEDQYAIARNKRRGRPKKHNTMLDQTARISREEFRSWKENYVSNMDKLRDRAQVTSVARAKKNAQALLYGHGIADVGVPVTTDIGGLIHPLAEDFAGKVLRARLLGREIEDNELDTAPKRGRRRGRSEAFAED</sequence>
<dbReference type="CDD" id="cd21789">
    <property type="entry name" value="Rad21_Rec8_M_SpRec8p-like"/>
    <property type="match status" value="1"/>
</dbReference>
<feature type="compositionally biased region" description="Basic and acidic residues" evidence="3">
    <location>
        <begin position="271"/>
        <end position="281"/>
    </location>
</feature>
<dbReference type="InterPro" id="IPR006910">
    <property type="entry name" value="Rad21_Rec8_N"/>
</dbReference>
<evidence type="ECO:0000259" key="4">
    <source>
        <dbReference type="Pfam" id="PF04825"/>
    </source>
</evidence>
<feature type="region of interest" description="Disordered" evidence="3">
    <location>
        <begin position="154"/>
        <end position="191"/>
    </location>
</feature>
<accession>A0A086T024</accession>
<feature type="region of interest" description="Disordered" evidence="3">
    <location>
        <begin position="428"/>
        <end position="450"/>
    </location>
</feature>
<dbReference type="PANTHER" id="PTHR12585">
    <property type="entry name" value="SCC1 / RAD21 FAMILY MEMBER"/>
    <property type="match status" value="1"/>
</dbReference>
<dbReference type="OrthoDB" id="5427633at2759"/>
<evidence type="ECO:0000313" key="5">
    <source>
        <dbReference type="EMBL" id="KFH42706.1"/>
    </source>
</evidence>
<evidence type="ECO:0000256" key="3">
    <source>
        <dbReference type="SAM" id="MobiDB-lite"/>
    </source>
</evidence>
<gene>
    <name evidence="5" type="ORF">ACRE_065740</name>
</gene>
<feature type="compositionally biased region" description="Low complexity" evidence="3">
    <location>
        <begin position="300"/>
        <end position="316"/>
    </location>
</feature>
<comment type="subcellular location">
    <subcellularLocation>
        <location evidence="1">Nucleus</location>
    </subcellularLocation>
</comment>
<dbReference type="EMBL" id="JPKY01000087">
    <property type="protein sequence ID" value="KFH42706.1"/>
    <property type="molecule type" value="Genomic_DNA"/>
</dbReference>
<dbReference type="PANTHER" id="PTHR12585:SF70">
    <property type="entry name" value="RAD21_REC8 N TERMINAL DOMAIN PROTEIN (AFU_ORTHOLOGUE AFUA_6G02900)"/>
    <property type="match status" value="1"/>
</dbReference>
<dbReference type="GO" id="GO:0007064">
    <property type="term" value="P:mitotic sister chromatid cohesion"/>
    <property type="evidence" value="ECO:0007669"/>
    <property type="project" value="TreeGrafter"/>
</dbReference>
<dbReference type="GO" id="GO:0003682">
    <property type="term" value="F:chromatin binding"/>
    <property type="evidence" value="ECO:0007669"/>
    <property type="project" value="TreeGrafter"/>
</dbReference>
<dbReference type="InterPro" id="IPR039781">
    <property type="entry name" value="Rad21/Rec8-like"/>
</dbReference>
<reference evidence="6" key="1">
    <citation type="journal article" date="2014" name="Genome Announc.">
        <title>Genome sequence and annotation of Acremonium chrysogenum, producer of the beta-lactam antibiotic cephalosporin C.</title>
        <authorList>
            <person name="Terfehr D."/>
            <person name="Dahlmann T.A."/>
            <person name="Specht T."/>
            <person name="Zadra I."/>
            <person name="Kuernsteiner H."/>
            <person name="Kueck U."/>
        </authorList>
    </citation>
    <scope>NUCLEOTIDE SEQUENCE [LARGE SCALE GENOMIC DNA]</scope>
    <source>
        <strain evidence="6">ATCC 11550 / CBS 779.69 / DSM 880 / IAM 14645 / JCM 23072 / IMI 49137</strain>
    </source>
</reference>
<feature type="region of interest" description="Disordered" evidence="3">
    <location>
        <begin position="271"/>
        <end position="320"/>
    </location>
</feature>
<dbReference type="AlphaFoldDB" id="A0A086T024"/>
<evidence type="ECO:0000313" key="6">
    <source>
        <dbReference type="Proteomes" id="UP000029964"/>
    </source>
</evidence>
<evidence type="ECO:0000256" key="2">
    <source>
        <dbReference type="ARBA" id="ARBA00023242"/>
    </source>
</evidence>
<dbReference type="Pfam" id="PF04825">
    <property type="entry name" value="Rad21_Rec8_N"/>
    <property type="match status" value="1"/>
</dbReference>
<dbReference type="GO" id="GO:0030892">
    <property type="term" value="C:mitotic cohesin complex"/>
    <property type="evidence" value="ECO:0007669"/>
    <property type="project" value="TreeGrafter"/>
</dbReference>
<dbReference type="Proteomes" id="UP000029964">
    <property type="component" value="Unassembled WGS sequence"/>
</dbReference>
<feature type="compositionally biased region" description="Low complexity" evidence="3">
    <location>
        <begin position="160"/>
        <end position="172"/>
    </location>
</feature>
<comment type="caution">
    <text evidence="5">The sequence shown here is derived from an EMBL/GenBank/DDBJ whole genome shotgun (WGS) entry which is preliminary data.</text>
</comment>
<dbReference type="HOGENOM" id="CLU_608283_0_0_1"/>
<evidence type="ECO:0000256" key="1">
    <source>
        <dbReference type="ARBA" id="ARBA00004123"/>
    </source>
</evidence>